<keyword evidence="5" id="KW-0808">Transferase</keyword>
<dbReference type="EMBL" id="CP027231">
    <property type="protein sequence ID" value="AVM51952.1"/>
    <property type="molecule type" value="Genomic_DNA"/>
</dbReference>
<dbReference type="Pfam" id="PF01121">
    <property type="entry name" value="CoaE"/>
    <property type="match status" value="1"/>
</dbReference>
<organism evidence="7 8">
    <name type="scientific">Bacteroides zoogleoformans</name>
    <dbReference type="NCBI Taxonomy" id="28119"/>
    <lineage>
        <taxon>Bacteria</taxon>
        <taxon>Pseudomonadati</taxon>
        <taxon>Bacteroidota</taxon>
        <taxon>Bacteroidia</taxon>
        <taxon>Bacteroidales</taxon>
        <taxon>Bacteroidaceae</taxon>
        <taxon>Bacteroides</taxon>
    </lineage>
</organism>
<dbReference type="EC" id="2.7.1.24" evidence="5 6"/>
<dbReference type="RefSeq" id="WP_106040334.1">
    <property type="nucleotide sequence ID" value="NZ_CP027231.1"/>
</dbReference>
<comment type="subcellular location">
    <subcellularLocation>
        <location evidence="5">Cytoplasm</location>
    </subcellularLocation>
</comment>
<evidence type="ECO:0000256" key="5">
    <source>
        <dbReference type="HAMAP-Rule" id="MF_00376"/>
    </source>
</evidence>
<dbReference type="CDD" id="cd02022">
    <property type="entry name" value="DPCK"/>
    <property type="match status" value="1"/>
</dbReference>
<evidence type="ECO:0000256" key="3">
    <source>
        <dbReference type="ARBA" id="ARBA00022840"/>
    </source>
</evidence>
<keyword evidence="8" id="KW-1185">Reference proteome</keyword>
<dbReference type="SUPFAM" id="SSF52540">
    <property type="entry name" value="P-loop containing nucleoside triphosphate hydrolases"/>
    <property type="match status" value="1"/>
</dbReference>
<proteinExistence type="inferred from homology"/>
<feature type="binding site" evidence="5">
    <location>
        <begin position="12"/>
        <end position="17"/>
    </location>
    <ligand>
        <name>ATP</name>
        <dbReference type="ChEBI" id="CHEBI:30616"/>
    </ligand>
</feature>
<dbReference type="InterPro" id="IPR001977">
    <property type="entry name" value="Depp_CoAkinase"/>
</dbReference>
<dbReference type="PROSITE" id="PS51219">
    <property type="entry name" value="DPCK"/>
    <property type="match status" value="1"/>
</dbReference>
<comment type="catalytic activity">
    <reaction evidence="5">
        <text>3'-dephospho-CoA + ATP = ADP + CoA + H(+)</text>
        <dbReference type="Rhea" id="RHEA:18245"/>
        <dbReference type="ChEBI" id="CHEBI:15378"/>
        <dbReference type="ChEBI" id="CHEBI:30616"/>
        <dbReference type="ChEBI" id="CHEBI:57287"/>
        <dbReference type="ChEBI" id="CHEBI:57328"/>
        <dbReference type="ChEBI" id="CHEBI:456216"/>
        <dbReference type="EC" id="2.7.1.24"/>
    </reaction>
</comment>
<dbReference type="InterPro" id="IPR027417">
    <property type="entry name" value="P-loop_NTPase"/>
</dbReference>
<evidence type="ECO:0000256" key="4">
    <source>
        <dbReference type="ARBA" id="ARBA00022993"/>
    </source>
</evidence>
<comment type="function">
    <text evidence="5">Catalyzes the phosphorylation of the 3'-hydroxyl group of dephosphocoenzyme A to form coenzyme A.</text>
</comment>
<name>A0ABM6T5E1_9BACE</name>
<dbReference type="PANTHER" id="PTHR10695:SF46">
    <property type="entry name" value="BIFUNCTIONAL COENZYME A SYNTHASE-RELATED"/>
    <property type="match status" value="1"/>
</dbReference>
<reference evidence="7 8" key="1">
    <citation type="submission" date="2018-02" db="EMBL/GenBank/DDBJ databases">
        <authorList>
            <person name="Holder M.E."/>
            <person name="Ajami N.J."/>
            <person name="Petrosino J.F."/>
        </authorList>
    </citation>
    <scope>NUCLEOTIDE SEQUENCE [LARGE SCALE GENOMIC DNA]</scope>
    <source>
        <strain evidence="7 8">ATCC 33285</strain>
    </source>
</reference>
<keyword evidence="2 5" id="KW-0547">Nucleotide-binding</keyword>
<sequence>MAIKIGITGGIGSGKSMVSHLLQVMGVPVYISDVEAKRLMCSDSFIRKKLQALLGKEIYCGSTLNKQLLASYLFADPEHARIINDIVHPCVRENFIQWVHHHSNAKIVGIESAILIEAGFTNEVDLIVMIYAPEELRISRAIRRDVSSRELIEKRIQSQMDDEKKREYADFVITNDDNTPLISQILNLIKSLYETTDCTSEK</sequence>
<accession>A0ABM6T5E1</accession>
<gene>
    <name evidence="5" type="primary">coaE</name>
    <name evidence="7" type="ORF">C4H11_02380</name>
</gene>
<dbReference type="HAMAP" id="MF_00376">
    <property type="entry name" value="Dephospho_CoA_kinase"/>
    <property type="match status" value="1"/>
</dbReference>
<keyword evidence="4 5" id="KW-0173">Coenzyme A biosynthesis</keyword>
<dbReference type="Gene3D" id="3.40.50.300">
    <property type="entry name" value="P-loop containing nucleotide triphosphate hydrolases"/>
    <property type="match status" value="1"/>
</dbReference>
<evidence type="ECO:0000256" key="2">
    <source>
        <dbReference type="ARBA" id="ARBA00022741"/>
    </source>
</evidence>
<protein>
    <recommendedName>
        <fullName evidence="5 6">Dephospho-CoA kinase</fullName>
        <ecNumber evidence="5 6">2.7.1.24</ecNumber>
    </recommendedName>
    <alternativeName>
        <fullName evidence="5">Dephosphocoenzyme A kinase</fullName>
    </alternativeName>
</protein>
<evidence type="ECO:0000313" key="7">
    <source>
        <dbReference type="EMBL" id="AVM51952.1"/>
    </source>
</evidence>
<dbReference type="Proteomes" id="UP000238304">
    <property type="component" value="Chromosome"/>
</dbReference>
<dbReference type="GO" id="GO:0016301">
    <property type="term" value="F:kinase activity"/>
    <property type="evidence" value="ECO:0007669"/>
    <property type="project" value="UniProtKB-KW"/>
</dbReference>
<comment type="similarity">
    <text evidence="1 5">Belongs to the CoaE family.</text>
</comment>
<evidence type="ECO:0000256" key="6">
    <source>
        <dbReference type="NCBIfam" id="TIGR00152"/>
    </source>
</evidence>
<keyword evidence="3 5" id="KW-0067">ATP-binding</keyword>
<keyword evidence="5 7" id="KW-0418">Kinase</keyword>
<dbReference type="NCBIfam" id="TIGR00152">
    <property type="entry name" value="dephospho-CoA kinase"/>
    <property type="match status" value="1"/>
</dbReference>
<evidence type="ECO:0000313" key="8">
    <source>
        <dbReference type="Proteomes" id="UP000238304"/>
    </source>
</evidence>
<dbReference type="PANTHER" id="PTHR10695">
    <property type="entry name" value="DEPHOSPHO-COA KINASE-RELATED"/>
    <property type="match status" value="1"/>
</dbReference>
<evidence type="ECO:0000256" key="1">
    <source>
        <dbReference type="ARBA" id="ARBA00009018"/>
    </source>
</evidence>
<keyword evidence="5" id="KW-0963">Cytoplasm</keyword>
<comment type="pathway">
    <text evidence="5">Cofactor biosynthesis; coenzyme A biosynthesis; CoA from (R)-pantothenate: step 5/5.</text>
</comment>